<comment type="caution">
    <text evidence="3">The sequence shown here is derived from an EMBL/GenBank/DDBJ whole genome shotgun (WGS) entry which is preliminary data.</text>
</comment>
<dbReference type="InterPro" id="IPR032774">
    <property type="entry name" value="WG_beta_rep"/>
</dbReference>
<proteinExistence type="predicted"/>
<protein>
    <recommendedName>
        <fullName evidence="5">WG repeat-containing protein</fullName>
    </recommendedName>
</protein>
<dbReference type="RefSeq" id="WP_115972424.1">
    <property type="nucleotide sequence ID" value="NZ_QNVT01000022.1"/>
</dbReference>
<dbReference type="Proteomes" id="UP000256686">
    <property type="component" value="Unassembled WGS sequence"/>
</dbReference>
<feature type="signal peptide" evidence="2">
    <location>
        <begin position="1"/>
        <end position="23"/>
    </location>
</feature>
<reference evidence="4" key="1">
    <citation type="submission" date="2018-06" db="EMBL/GenBank/DDBJ databases">
        <authorList>
            <person name="Lum Nde A."/>
            <person name="Hugo C."/>
        </authorList>
    </citation>
    <scope>NUCLEOTIDE SEQUENCE [LARGE SCALE GENOMIC DNA]</scope>
    <source>
        <strain evidence="4">1_F178</strain>
    </source>
</reference>
<sequence length="555" mass="64443">MKFIFSRKFTFFSLSLLSISVYAQELYIPYRDGNLWGVSNYAGSEIIAPKFDSLQFNEQDHYDFNFLHTFKDGKKGMLLSGKEVLLPEFKNIFPTYKGFIIAEYDNDKKSRVILDKEGTKITENPVISMWMGEKFGTSFIFHVLNENMKEDFFVWDPKEHKIAQYVFKDYYSISVVENRDAYELDIRYRKNETDPLSEVRMTIRDNKLEPVTSKNFNERIVKNTNRNRDYFGSSNQETIKQPTAVYEVYRDYDEGVRAPSYAPPPPPSTGKKDSNDSGYQEVKKQPIQVGVSYSIENDFPYVTYHYNQVKNEKVTRRVKLPRGSKGIKIESLSGLPQKKVGDTIYTYYSYMTFTHKDRNQILISEKKPTEFETIKVISPGSDSRYYGQIFLLGNKKNGKMKYRLINNLQEMIFPDEFDDVILNDTFYSDNYNNWTVIKDGKYGVVNPLGKYILQPMYDEIVNKKVTYGSGSFLQIKKDGKYGLLKPVIPNGSTENNLVEPVFSYPIRNVLMSYPYRSSQYTSAGIPQGTMLIMLEDEKGKSLGFANKQGQLYFKN</sequence>
<evidence type="ECO:0000313" key="4">
    <source>
        <dbReference type="Proteomes" id="UP000256686"/>
    </source>
</evidence>
<evidence type="ECO:0000256" key="1">
    <source>
        <dbReference type="SAM" id="MobiDB-lite"/>
    </source>
</evidence>
<evidence type="ECO:0000256" key="2">
    <source>
        <dbReference type="SAM" id="SignalP"/>
    </source>
</evidence>
<feature type="region of interest" description="Disordered" evidence="1">
    <location>
        <begin position="256"/>
        <end position="281"/>
    </location>
</feature>
<keyword evidence="4" id="KW-1185">Reference proteome</keyword>
<evidence type="ECO:0000313" key="3">
    <source>
        <dbReference type="EMBL" id="REC60636.1"/>
    </source>
</evidence>
<keyword evidence="2" id="KW-0732">Signal</keyword>
<dbReference type="AlphaFoldDB" id="A0A3D9C4Z0"/>
<name>A0A3D9C4Z0_9FLAO</name>
<accession>A0A3D9C4Z0</accession>
<evidence type="ECO:0008006" key="5">
    <source>
        <dbReference type="Google" id="ProtNLM"/>
    </source>
</evidence>
<feature type="chain" id="PRO_5017673027" description="WG repeat-containing protein" evidence="2">
    <location>
        <begin position="24"/>
        <end position="555"/>
    </location>
</feature>
<gene>
    <name evidence="3" type="ORF">DRF65_19520</name>
</gene>
<dbReference type="Pfam" id="PF14903">
    <property type="entry name" value="WG_beta_rep"/>
    <property type="match status" value="2"/>
</dbReference>
<organism evidence="3 4">
    <name type="scientific">Chryseobacterium pennae</name>
    <dbReference type="NCBI Taxonomy" id="2258962"/>
    <lineage>
        <taxon>Bacteria</taxon>
        <taxon>Pseudomonadati</taxon>
        <taxon>Bacteroidota</taxon>
        <taxon>Flavobacteriia</taxon>
        <taxon>Flavobacteriales</taxon>
        <taxon>Weeksellaceae</taxon>
        <taxon>Chryseobacterium group</taxon>
        <taxon>Chryseobacterium</taxon>
    </lineage>
</organism>
<dbReference type="EMBL" id="QNVT01000022">
    <property type="protein sequence ID" value="REC60636.1"/>
    <property type="molecule type" value="Genomic_DNA"/>
</dbReference>